<keyword evidence="1" id="KW-0812">Transmembrane</keyword>
<evidence type="ECO:0000259" key="2">
    <source>
        <dbReference type="Pfam" id="PF12158"/>
    </source>
</evidence>
<dbReference type="STRING" id="1073996.SAMN05444271_10621"/>
<feature type="transmembrane region" description="Helical" evidence="1">
    <location>
        <begin position="12"/>
        <end position="33"/>
    </location>
</feature>
<evidence type="ECO:0000256" key="1">
    <source>
        <dbReference type="SAM" id="Phobius"/>
    </source>
</evidence>
<dbReference type="EMBL" id="FNYR01000006">
    <property type="protein sequence ID" value="SEI70223.1"/>
    <property type="molecule type" value="Genomic_DNA"/>
</dbReference>
<dbReference type="Proteomes" id="UP000198888">
    <property type="component" value="Unassembled WGS sequence"/>
</dbReference>
<dbReference type="InterPro" id="IPR021994">
    <property type="entry name" value="DUF3592"/>
</dbReference>
<dbReference type="AlphaFoldDB" id="A0A1H6SQU4"/>
<dbReference type="OrthoDB" id="186649at2157"/>
<name>A0A1H6SQU4_9EURY</name>
<feature type="transmembrane region" description="Helical" evidence="1">
    <location>
        <begin position="143"/>
        <end position="164"/>
    </location>
</feature>
<evidence type="ECO:0000313" key="3">
    <source>
        <dbReference type="EMBL" id="SEI70223.1"/>
    </source>
</evidence>
<keyword evidence="1" id="KW-1133">Transmembrane helix</keyword>
<accession>A0A2H4PXS8</accession>
<dbReference type="GeneID" id="35000925"/>
<dbReference type="RefSeq" id="WP_089671481.1">
    <property type="nucleotide sequence ID" value="NZ_CP024845.1"/>
</dbReference>
<protein>
    <recommendedName>
        <fullName evidence="2">DUF3592 domain-containing protein</fullName>
    </recommendedName>
</protein>
<evidence type="ECO:0000313" key="4">
    <source>
        <dbReference type="Proteomes" id="UP000198888"/>
    </source>
</evidence>
<organism evidence="3 4">
    <name type="scientific">Halohasta litchfieldiae</name>
    <dbReference type="NCBI Taxonomy" id="1073996"/>
    <lineage>
        <taxon>Archaea</taxon>
        <taxon>Methanobacteriati</taxon>
        <taxon>Methanobacteriota</taxon>
        <taxon>Stenosarchaea group</taxon>
        <taxon>Halobacteria</taxon>
        <taxon>Halobacteriales</taxon>
        <taxon>Haloferacaceae</taxon>
        <taxon>Halohasta</taxon>
    </lineage>
</organism>
<keyword evidence="4" id="KW-1185">Reference proteome</keyword>
<accession>A0A1H6SQU4</accession>
<dbReference type="Pfam" id="PF12158">
    <property type="entry name" value="DUF3592"/>
    <property type="match status" value="1"/>
</dbReference>
<feature type="domain" description="DUF3592" evidence="2">
    <location>
        <begin position="46"/>
        <end position="133"/>
    </location>
</feature>
<sequence length="165" mass="17737">MLQTIPTAVPIATGGILALLGLFVLANGVRTYWHQSRAIRRSEQASGTIESVSVEPVLDGGSSTTYVPTVDYEYQTPTQRLRGTTVYPGESQVTKLFHSESAAETVIQEYEPGGSAIVYYDPANPDHSFLEPEVQRGPNLSKILLGIGLIGLGVFIIAQIGLVYA</sequence>
<dbReference type="KEGG" id="hae:halTADL_0090"/>
<reference evidence="3 4" key="1">
    <citation type="submission" date="2016-10" db="EMBL/GenBank/DDBJ databases">
        <authorList>
            <person name="de Groot N.N."/>
        </authorList>
    </citation>
    <scope>NUCLEOTIDE SEQUENCE [LARGE SCALE GENOMIC DNA]</scope>
    <source>
        <strain evidence="3 4">DSM 22187</strain>
    </source>
</reference>
<keyword evidence="1" id="KW-0472">Membrane</keyword>
<proteinExistence type="predicted"/>
<gene>
    <name evidence="3" type="ORF">SAMN05444271_10621</name>
</gene>